<dbReference type="OrthoDB" id="684590at2759"/>
<feature type="region of interest" description="Disordered" evidence="1">
    <location>
        <begin position="43"/>
        <end position="121"/>
    </location>
</feature>
<evidence type="ECO:0000313" key="3">
    <source>
        <dbReference type="Proteomes" id="UP000244336"/>
    </source>
</evidence>
<accession>A0A2T7F5D2</accession>
<feature type="compositionally biased region" description="Low complexity" evidence="1">
    <location>
        <begin position="83"/>
        <end position="110"/>
    </location>
</feature>
<dbReference type="PANTHER" id="PTHR37258:SF1">
    <property type="entry name" value="FANTOM PROTEIN"/>
    <property type="match status" value="1"/>
</dbReference>
<protein>
    <submittedName>
        <fullName evidence="2">Uncharacterized protein</fullName>
    </submittedName>
</protein>
<dbReference type="PANTHER" id="PTHR37258">
    <property type="entry name" value="FANTOM PROTEIN"/>
    <property type="match status" value="1"/>
</dbReference>
<dbReference type="EMBL" id="CM009749">
    <property type="protein sequence ID" value="PUZ75297.1"/>
    <property type="molecule type" value="Genomic_DNA"/>
</dbReference>
<reference evidence="2 3" key="1">
    <citation type="submission" date="2018-04" db="EMBL/GenBank/DDBJ databases">
        <title>WGS assembly of Panicum hallii var. hallii HAL2.</title>
        <authorList>
            <person name="Lovell J."/>
            <person name="Jenkins J."/>
            <person name="Lowry D."/>
            <person name="Mamidi S."/>
            <person name="Sreedasyam A."/>
            <person name="Weng X."/>
            <person name="Barry K."/>
            <person name="Bonette J."/>
            <person name="Campitelli B."/>
            <person name="Daum C."/>
            <person name="Gordon S."/>
            <person name="Gould B."/>
            <person name="Lipzen A."/>
            <person name="MacQueen A."/>
            <person name="Palacio-Mejia J."/>
            <person name="Plott C."/>
            <person name="Shakirov E."/>
            <person name="Shu S."/>
            <person name="Yoshinaga Y."/>
            <person name="Zane M."/>
            <person name="Rokhsar D."/>
            <person name="Grimwood J."/>
            <person name="Schmutz J."/>
            <person name="Juenger T."/>
        </authorList>
    </citation>
    <scope>NUCLEOTIDE SEQUENCE [LARGE SCALE GENOMIC DNA]</scope>
    <source>
        <strain evidence="3">cv. HAL2</strain>
    </source>
</reference>
<feature type="compositionally biased region" description="Basic and acidic residues" evidence="1">
    <location>
        <begin position="191"/>
        <end position="203"/>
    </location>
</feature>
<dbReference type="Proteomes" id="UP000244336">
    <property type="component" value="Chromosome 1"/>
</dbReference>
<dbReference type="Gramene" id="PUZ75297">
    <property type="protein sequence ID" value="PUZ75297"/>
    <property type="gene ID" value="GQ55_1G148300"/>
</dbReference>
<name>A0A2T7F5D2_9POAL</name>
<dbReference type="AlphaFoldDB" id="A0A2T7F5D2"/>
<evidence type="ECO:0000256" key="1">
    <source>
        <dbReference type="SAM" id="MobiDB-lite"/>
    </source>
</evidence>
<dbReference type="STRING" id="1504633.A0A2T7F5D2"/>
<sequence length="307" mass="33555">MPCCQTLLTAAAAAAASTPVWLHRLHAKEGLSFPSHLNIDDLLYGGRQAQPPPPQTPPVPPPPPSSHHQTSLDVVVREPPPKAAAKPRQPQQQPRQPRNPSRPNPSSSNSPQPPPPQQQQHLQLAAVISDVFAVPSSAPPGTPPPKAFRKQSRPRPRTDDDQPISALPPQPRPHKDKKEKIAKAKKRRRAERAAEADGERTSKTDVTVIDTSIDGWKAAKVLIRRGDIWKVRDKKPSAVSELEDAIAKGKRRAGLVSKLLRDKEREKLKEKEATAAGYIQAGNGDVTKESDDSDKMLVVLNQSQKAK</sequence>
<feature type="compositionally biased region" description="Pro residues" evidence="1">
    <location>
        <begin position="137"/>
        <end position="146"/>
    </location>
</feature>
<feature type="region of interest" description="Disordered" evidence="1">
    <location>
        <begin position="134"/>
        <end position="203"/>
    </location>
</feature>
<organism evidence="2 3">
    <name type="scientific">Panicum hallii var. hallii</name>
    <dbReference type="NCBI Taxonomy" id="1504633"/>
    <lineage>
        <taxon>Eukaryota</taxon>
        <taxon>Viridiplantae</taxon>
        <taxon>Streptophyta</taxon>
        <taxon>Embryophyta</taxon>
        <taxon>Tracheophyta</taxon>
        <taxon>Spermatophyta</taxon>
        <taxon>Magnoliopsida</taxon>
        <taxon>Liliopsida</taxon>
        <taxon>Poales</taxon>
        <taxon>Poaceae</taxon>
        <taxon>PACMAD clade</taxon>
        <taxon>Panicoideae</taxon>
        <taxon>Panicodae</taxon>
        <taxon>Paniceae</taxon>
        <taxon>Panicinae</taxon>
        <taxon>Panicum</taxon>
        <taxon>Panicum sect. Panicum</taxon>
    </lineage>
</organism>
<gene>
    <name evidence="2" type="ORF">GQ55_1G148300</name>
</gene>
<feature type="compositionally biased region" description="Pro residues" evidence="1">
    <location>
        <begin position="50"/>
        <end position="65"/>
    </location>
</feature>
<proteinExistence type="predicted"/>
<keyword evidence="3" id="KW-1185">Reference proteome</keyword>
<evidence type="ECO:0000313" key="2">
    <source>
        <dbReference type="EMBL" id="PUZ75297.1"/>
    </source>
</evidence>